<sequence>MRRPTLADISPAHIRHGIKTGIAAVLSLLLADVLHIQYGYWAVISAVIAMQMNVAEAIEMCLYRFIGTVMGAVMGVIAIMVFPDTPVGNGVSVFVTTGLCAFLTRWDPRYRMAAITVSIVILASAGHAERIDVGLFRVLEIAVGVGCAFVVTVTLWPVRAAVGLRRDLAAQAENCADHLTTLVDNFLARQTHAPANLLDHLARAIPRNRERLSKVRRHESLIYFYDNQPLDTLSTTVERTTDHLRTMLRSLNACTPDGHDIIMAPEMRALAETVARTLRYMAATTTGVTGSRPAGALAGLRSAPGLQPESGQEAAPKPSESPAALLGAAMARADERLLALREAGATKRFDLAMLTQFYAFYYALRQLAEDVKGLAARMAGNEDHHLDADTGPPTP</sequence>
<proteinExistence type="predicted"/>
<dbReference type="EMBL" id="CP133659">
    <property type="protein sequence ID" value="WMW64173.1"/>
    <property type="molecule type" value="Genomic_DNA"/>
</dbReference>
<organism evidence="9 10">
    <name type="scientific">Nitratidesulfovibrio liaohensis</name>
    <dbReference type="NCBI Taxonomy" id="2604158"/>
    <lineage>
        <taxon>Bacteria</taxon>
        <taxon>Pseudomonadati</taxon>
        <taxon>Thermodesulfobacteriota</taxon>
        <taxon>Desulfovibrionia</taxon>
        <taxon>Desulfovibrionales</taxon>
        <taxon>Desulfovibrionaceae</taxon>
        <taxon>Nitratidesulfovibrio</taxon>
    </lineage>
</organism>
<protein>
    <submittedName>
        <fullName evidence="9">FUSC family protein</fullName>
    </submittedName>
</protein>
<feature type="transmembrane region" description="Helical" evidence="8">
    <location>
        <begin position="134"/>
        <end position="156"/>
    </location>
</feature>
<evidence type="ECO:0000256" key="1">
    <source>
        <dbReference type="ARBA" id="ARBA00004651"/>
    </source>
</evidence>
<dbReference type="Pfam" id="PF04632">
    <property type="entry name" value="FUSC"/>
    <property type="match status" value="1"/>
</dbReference>
<feature type="transmembrane region" description="Helical" evidence="8">
    <location>
        <begin position="87"/>
        <end position="103"/>
    </location>
</feature>
<keyword evidence="10" id="KW-1185">Reference proteome</keyword>
<feature type="transmembrane region" description="Helical" evidence="8">
    <location>
        <begin position="61"/>
        <end position="81"/>
    </location>
</feature>
<evidence type="ECO:0000256" key="5">
    <source>
        <dbReference type="ARBA" id="ARBA00022989"/>
    </source>
</evidence>
<dbReference type="PANTHER" id="PTHR30509">
    <property type="entry name" value="P-HYDROXYBENZOIC ACID EFFLUX PUMP SUBUNIT-RELATED"/>
    <property type="match status" value="1"/>
</dbReference>
<keyword evidence="4 8" id="KW-0812">Transmembrane</keyword>
<reference evidence="9" key="1">
    <citation type="submission" date="2023-09" db="EMBL/GenBank/DDBJ databases">
        <authorList>
            <consortium name="CW5 consortium"/>
            <person name="Lu C.-W."/>
        </authorList>
    </citation>
    <scope>NUCLEOTIDE SEQUENCE</scope>
    <source>
        <strain evidence="9">KPS</strain>
    </source>
</reference>
<keyword evidence="5 8" id="KW-1133">Transmembrane helix</keyword>
<evidence type="ECO:0000256" key="7">
    <source>
        <dbReference type="SAM" id="MobiDB-lite"/>
    </source>
</evidence>
<keyword evidence="3" id="KW-1003">Cell membrane</keyword>
<comment type="subcellular location">
    <subcellularLocation>
        <location evidence="1">Cell membrane</location>
        <topology evidence="1">Multi-pass membrane protein</topology>
    </subcellularLocation>
</comment>
<evidence type="ECO:0000313" key="9">
    <source>
        <dbReference type="EMBL" id="WMW64173.1"/>
    </source>
</evidence>
<gene>
    <name evidence="9" type="ORF">KPS_002160</name>
</gene>
<accession>A0ABY9QZL9</accession>
<evidence type="ECO:0000256" key="6">
    <source>
        <dbReference type="ARBA" id="ARBA00023136"/>
    </source>
</evidence>
<evidence type="ECO:0000313" key="10">
    <source>
        <dbReference type="Proteomes" id="UP001180616"/>
    </source>
</evidence>
<name>A0ABY9QZL9_9BACT</name>
<keyword evidence="6 8" id="KW-0472">Membrane</keyword>
<evidence type="ECO:0000256" key="8">
    <source>
        <dbReference type="SAM" id="Phobius"/>
    </source>
</evidence>
<dbReference type="PANTHER" id="PTHR30509:SF9">
    <property type="entry name" value="MULTIDRUG RESISTANCE PROTEIN MDTO"/>
    <property type="match status" value="1"/>
</dbReference>
<evidence type="ECO:0000256" key="2">
    <source>
        <dbReference type="ARBA" id="ARBA00022448"/>
    </source>
</evidence>
<evidence type="ECO:0000256" key="3">
    <source>
        <dbReference type="ARBA" id="ARBA00022475"/>
    </source>
</evidence>
<keyword evidence="2" id="KW-0813">Transport</keyword>
<dbReference type="RefSeq" id="WP_309540280.1">
    <property type="nucleotide sequence ID" value="NZ_CP133659.1"/>
</dbReference>
<dbReference type="InterPro" id="IPR006726">
    <property type="entry name" value="PHBA_efflux_AaeB/fusaric-R"/>
</dbReference>
<feature type="region of interest" description="Disordered" evidence="7">
    <location>
        <begin position="291"/>
        <end position="321"/>
    </location>
</feature>
<dbReference type="Proteomes" id="UP001180616">
    <property type="component" value="Chromosome"/>
</dbReference>
<evidence type="ECO:0000256" key="4">
    <source>
        <dbReference type="ARBA" id="ARBA00022692"/>
    </source>
</evidence>